<evidence type="ECO:0000313" key="1">
    <source>
        <dbReference type="EMBL" id="OWV34523.1"/>
    </source>
</evidence>
<dbReference type="SUPFAM" id="SSF55729">
    <property type="entry name" value="Acyl-CoA N-acyltransferases (Nat)"/>
    <property type="match status" value="1"/>
</dbReference>
<protein>
    <recommendedName>
        <fullName evidence="3">N-acetyltransferase domain-containing protein</fullName>
    </recommendedName>
</protein>
<organism evidence="1 2">
    <name type="scientific">Pacificimonas flava</name>
    <dbReference type="NCBI Taxonomy" id="1234595"/>
    <lineage>
        <taxon>Bacteria</taxon>
        <taxon>Pseudomonadati</taxon>
        <taxon>Pseudomonadota</taxon>
        <taxon>Alphaproteobacteria</taxon>
        <taxon>Sphingomonadales</taxon>
        <taxon>Sphingosinicellaceae</taxon>
        <taxon>Pacificimonas</taxon>
    </lineage>
</organism>
<keyword evidence="2" id="KW-1185">Reference proteome</keyword>
<name>A0A219B8P1_9SPHN</name>
<dbReference type="InterPro" id="IPR016181">
    <property type="entry name" value="Acyl_CoA_acyltransferase"/>
</dbReference>
<dbReference type="Proteomes" id="UP000198462">
    <property type="component" value="Unassembled WGS sequence"/>
</dbReference>
<comment type="caution">
    <text evidence="1">The sequence shown here is derived from an EMBL/GenBank/DDBJ whole genome shotgun (WGS) entry which is preliminary data.</text>
</comment>
<reference evidence="2" key="1">
    <citation type="submission" date="2017-05" db="EMBL/GenBank/DDBJ databases">
        <authorList>
            <person name="Lin X."/>
        </authorList>
    </citation>
    <scope>NUCLEOTIDE SEQUENCE [LARGE SCALE GENOMIC DNA]</scope>
    <source>
        <strain evidence="2">JLT2012</strain>
    </source>
</reference>
<sequence>MGTRLINVGKRKGPGVDGGELGWKGRLSYRVGRAAALIPGVHYHRYLILSQAAARLPAMPRGYSAGPVTPERLAGRIDAAPEVISYRKAQGLVPIAAERGDSLLGVVWLTAAPFDEDEVRVRWVPPPGHAWDTGLWIDPRHRMTRAFATLWAGAGLWLAGQGLRGSASRIADYNRTSLAPHLRLGAEILGSVVAAGLGPVQIATKSADRFTLSRRATIEVAKL</sequence>
<proteinExistence type="predicted"/>
<dbReference type="Gene3D" id="3.40.630.30">
    <property type="match status" value="1"/>
</dbReference>
<accession>A0A219B8P1</accession>
<dbReference type="AlphaFoldDB" id="A0A219B8P1"/>
<gene>
    <name evidence="1" type="ORF">B5C34_14355</name>
</gene>
<evidence type="ECO:0000313" key="2">
    <source>
        <dbReference type="Proteomes" id="UP000198462"/>
    </source>
</evidence>
<evidence type="ECO:0008006" key="3">
    <source>
        <dbReference type="Google" id="ProtNLM"/>
    </source>
</evidence>
<dbReference type="EMBL" id="NFZT01000001">
    <property type="protein sequence ID" value="OWV34523.1"/>
    <property type="molecule type" value="Genomic_DNA"/>
</dbReference>